<dbReference type="EMBL" id="JXTB01000098">
    <property type="protein sequence ID" value="PON64138.1"/>
    <property type="molecule type" value="Genomic_DNA"/>
</dbReference>
<reference evidence="2" key="1">
    <citation type="submission" date="2016-06" db="EMBL/GenBank/DDBJ databases">
        <title>Parallel loss of symbiosis genes in relatives of nitrogen-fixing non-legume Parasponia.</title>
        <authorList>
            <person name="Van Velzen R."/>
            <person name="Holmer R."/>
            <person name="Bu F."/>
            <person name="Rutten L."/>
            <person name="Van Zeijl A."/>
            <person name="Liu W."/>
            <person name="Santuari L."/>
            <person name="Cao Q."/>
            <person name="Sharma T."/>
            <person name="Shen D."/>
            <person name="Roswanjaya Y."/>
            <person name="Wardhani T."/>
            <person name="Kalhor M.S."/>
            <person name="Jansen J."/>
            <person name="Van den Hoogen J."/>
            <person name="Gungor B."/>
            <person name="Hartog M."/>
            <person name="Hontelez J."/>
            <person name="Verver J."/>
            <person name="Yang W.-C."/>
            <person name="Schijlen E."/>
            <person name="Repin R."/>
            <person name="Schilthuizen M."/>
            <person name="Schranz E."/>
            <person name="Heidstra R."/>
            <person name="Miyata K."/>
            <person name="Fedorova E."/>
            <person name="Kohlen W."/>
            <person name="Bisseling T."/>
            <person name="Smit S."/>
            <person name="Geurts R."/>
        </authorList>
    </citation>
    <scope>NUCLEOTIDE SEQUENCE [LARGE SCALE GENOMIC DNA]</scope>
    <source>
        <strain evidence="2">cv. WU1-14</strain>
    </source>
</reference>
<dbReference type="AlphaFoldDB" id="A0A2P5CSV6"/>
<accession>A0A2P5CSV6</accession>
<evidence type="ECO:0000313" key="1">
    <source>
        <dbReference type="EMBL" id="PON64138.1"/>
    </source>
</evidence>
<comment type="caution">
    <text evidence="1">The sequence shown here is derived from an EMBL/GenBank/DDBJ whole genome shotgun (WGS) entry which is preliminary data.</text>
</comment>
<proteinExistence type="predicted"/>
<protein>
    <submittedName>
        <fullName evidence="1">Uncharacterized protein</fullName>
    </submittedName>
</protein>
<keyword evidence="2" id="KW-1185">Reference proteome</keyword>
<name>A0A2P5CSV6_PARAD</name>
<organism evidence="1 2">
    <name type="scientific">Parasponia andersonii</name>
    <name type="common">Sponia andersonii</name>
    <dbReference type="NCBI Taxonomy" id="3476"/>
    <lineage>
        <taxon>Eukaryota</taxon>
        <taxon>Viridiplantae</taxon>
        <taxon>Streptophyta</taxon>
        <taxon>Embryophyta</taxon>
        <taxon>Tracheophyta</taxon>
        <taxon>Spermatophyta</taxon>
        <taxon>Magnoliopsida</taxon>
        <taxon>eudicotyledons</taxon>
        <taxon>Gunneridae</taxon>
        <taxon>Pentapetalae</taxon>
        <taxon>rosids</taxon>
        <taxon>fabids</taxon>
        <taxon>Rosales</taxon>
        <taxon>Cannabaceae</taxon>
        <taxon>Parasponia</taxon>
    </lineage>
</organism>
<dbReference type="Proteomes" id="UP000237105">
    <property type="component" value="Unassembled WGS sequence"/>
</dbReference>
<evidence type="ECO:0000313" key="2">
    <source>
        <dbReference type="Proteomes" id="UP000237105"/>
    </source>
</evidence>
<gene>
    <name evidence="1" type="ORF">PanWU01x14_126600</name>
</gene>
<sequence length="121" mass="13967">MLQRSHYFTFNTNTNATLFLTNLDCSSDGSGRSILVIVARKAGPFLTYFILRSSLFDHHSSIFFNFFLTTADHHNSIPGLFYLDEEVYLELKKNEVDKTYPFLIHVIDEPITIQGILMQQN</sequence>